<evidence type="ECO:0008006" key="3">
    <source>
        <dbReference type="Google" id="ProtNLM"/>
    </source>
</evidence>
<evidence type="ECO:0000313" key="1">
    <source>
        <dbReference type="EMBL" id="AGL23552.1"/>
    </source>
</evidence>
<proteinExistence type="predicted"/>
<sequence>MTSLVSGLANIGNNLSGLFFQSTTP</sequence>
<dbReference type="BioCyc" id="MTUB1304279:G13AB-1804-MONOMER"/>
<dbReference type="KEGG" id="mtuh:I917_13595"/>
<protein>
    <recommendedName>
        <fullName evidence="3">PPE family protein</fullName>
    </recommendedName>
</protein>
<dbReference type="HOGENOM" id="CLU_3419046_0_0_11"/>
<dbReference type="Proteomes" id="UP000013563">
    <property type="component" value="Chromosome"/>
</dbReference>
<dbReference type="EMBL" id="CP004886">
    <property type="protein sequence ID" value="AGL23552.1"/>
    <property type="molecule type" value="Genomic_DNA"/>
</dbReference>
<dbReference type="AlphaFoldDB" id="R4M7R9"/>
<evidence type="ECO:0000313" key="2">
    <source>
        <dbReference type="Proteomes" id="UP000013563"/>
    </source>
</evidence>
<accession>R4M7R9</accession>
<name>R4M7R9_MYCTX</name>
<organism evidence="1 2">
    <name type="scientific">Mycobacterium tuberculosis str. Haarlem/NITR202</name>
    <dbReference type="NCBI Taxonomy" id="1304279"/>
    <lineage>
        <taxon>Bacteria</taxon>
        <taxon>Bacillati</taxon>
        <taxon>Actinomycetota</taxon>
        <taxon>Actinomycetes</taxon>
        <taxon>Mycobacteriales</taxon>
        <taxon>Mycobacteriaceae</taxon>
        <taxon>Mycobacterium</taxon>
        <taxon>Mycobacterium tuberculosis complex</taxon>
    </lineage>
</organism>
<gene>
    <name evidence="1" type="ORF">I917_13595</name>
</gene>
<reference evidence="1 2" key="1">
    <citation type="journal article" date="2013" name="Genome Announc.">
        <title>Whole-Genome Sequences of Four Clinical Isolates of Mycobacterium tuberculosis from Tamil Nadu, South India.</title>
        <authorList>
            <person name="Narayanan S."/>
            <person name="Deshpande U."/>
        </authorList>
    </citation>
    <scope>NUCLEOTIDE SEQUENCE [LARGE SCALE GENOMIC DNA]</scope>
    <source>
        <strain evidence="1 2">Haarlem/NITR202</strain>
    </source>
</reference>